<gene>
    <name evidence="14" type="ORF">NP493_225g02012</name>
</gene>
<feature type="domain" description="Acid ceramidase N-terminal" evidence="13">
    <location>
        <begin position="23"/>
        <end position="80"/>
    </location>
</feature>
<evidence type="ECO:0000256" key="7">
    <source>
        <dbReference type="ARBA" id="ARBA00038527"/>
    </source>
</evidence>
<evidence type="ECO:0000256" key="8">
    <source>
        <dbReference type="ARBA" id="ARBA00039046"/>
    </source>
</evidence>
<keyword evidence="15" id="KW-1185">Reference proteome</keyword>
<dbReference type="AlphaFoldDB" id="A0AAD9P0J8"/>
<sequence>MMHIPALLLIFCAVYATCHEDRRPPEYIVNLDLPEEQRWNAVVADFKYDAILLNKILGELMPKELVPLVEKIASGLDDYLPKPFAGEIRGIAKGLGVEVGEVLIPNIVYDLTAFCTSIVAQDSHGQIWHGRNLDYKYTSILRNITLVAHFQRNNKTVYSAVTYAGYTGILTGQKPNYFTVTADARHKSDDFWKNAILAILDRNASFMSFLIRQTMEESLSYTEAIVKLGYSVTIAPCYYIVGGPYRGQGAVITRGRMRPRDLWFLNPNHGRWYLVETNYDHWEEPPATDNRRAAAMKYLNATGQVDMNDTTLFKILSTPPLLRSLTTYTTLMSAAQPDVFNSWIRYKN</sequence>
<evidence type="ECO:0000256" key="5">
    <source>
        <dbReference type="ARBA" id="ARBA00023145"/>
    </source>
</evidence>
<evidence type="ECO:0000256" key="4">
    <source>
        <dbReference type="ARBA" id="ARBA00022801"/>
    </source>
</evidence>
<evidence type="ECO:0000256" key="1">
    <source>
        <dbReference type="ARBA" id="ARBA00004872"/>
    </source>
</evidence>
<feature type="chain" id="PRO_5041958471" description="N-acylethanolamine-hydrolyzing acid amidase" evidence="12">
    <location>
        <begin position="17"/>
        <end position="348"/>
    </location>
</feature>
<evidence type="ECO:0000256" key="12">
    <source>
        <dbReference type="SAM" id="SignalP"/>
    </source>
</evidence>
<dbReference type="CDD" id="cd01903">
    <property type="entry name" value="Ntn_AC_NAAA"/>
    <property type="match status" value="1"/>
</dbReference>
<proteinExistence type="inferred from homology"/>
<dbReference type="EMBL" id="JAODUO010000225">
    <property type="protein sequence ID" value="KAK2185730.1"/>
    <property type="molecule type" value="Genomic_DNA"/>
</dbReference>
<name>A0AAD9P0J8_RIDPI</name>
<keyword evidence="6" id="KW-0325">Glycoprotein</keyword>
<dbReference type="PIRSF" id="PIRSF017632">
    <property type="entry name" value="Acid_ceramidase-like"/>
    <property type="match status" value="1"/>
</dbReference>
<feature type="active site" description="Nucleophile" evidence="11">
    <location>
        <position position="115"/>
    </location>
</feature>
<evidence type="ECO:0000256" key="2">
    <source>
        <dbReference type="ARBA" id="ARBA00005730"/>
    </source>
</evidence>
<organism evidence="14 15">
    <name type="scientific">Ridgeia piscesae</name>
    <name type="common">Tubeworm</name>
    <dbReference type="NCBI Taxonomy" id="27915"/>
    <lineage>
        <taxon>Eukaryota</taxon>
        <taxon>Metazoa</taxon>
        <taxon>Spiralia</taxon>
        <taxon>Lophotrochozoa</taxon>
        <taxon>Annelida</taxon>
        <taxon>Polychaeta</taxon>
        <taxon>Sedentaria</taxon>
        <taxon>Canalipalpata</taxon>
        <taxon>Sabellida</taxon>
        <taxon>Siboglinidae</taxon>
        <taxon>Ridgeia</taxon>
    </lineage>
</organism>
<evidence type="ECO:0000256" key="6">
    <source>
        <dbReference type="ARBA" id="ARBA00023180"/>
    </source>
</evidence>
<dbReference type="Pfam" id="PF15508">
    <property type="entry name" value="NAAA-beta"/>
    <property type="match status" value="1"/>
</dbReference>
<dbReference type="InterPro" id="IPR016699">
    <property type="entry name" value="Acid_ceramidase-like"/>
</dbReference>
<keyword evidence="4 10" id="KW-0378">Hydrolase</keyword>
<dbReference type="Gene3D" id="3.60.60.10">
    <property type="entry name" value="Penicillin V Acylase, Chain A"/>
    <property type="match status" value="1"/>
</dbReference>
<comment type="caution">
    <text evidence="14">The sequence shown here is derived from an EMBL/GenBank/DDBJ whole genome shotgun (WGS) entry which is preliminary data.</text>
</comment>
<dbReference type="EC" id="3.5.1.60" evidence="8"/>
<accession>A0AAD9P0J8</accession>
<reference evidence="14" key="1">
    <citation type="journal article" date="2023" name="Mol. Biol. Evol.">
        <title>Third-Generation Sequencing Reveals the Adaptive Role of the Epigenome in Three Deep-Sea Polychaetes.</title>
        <authorList>
            <person name="Perez M."/>
            <person name="Aroh O."/>
            <person name="Sun Y."/>
            <person name="Lan Y."/>
            <person name="Juniper S.K."/>
            <person name="Young C.R."/>
            <person name="Angers B."/>
            <person name="Qian P.Y."/>
        </authorList>
    </citation>
    <scope>NUCLEOTIDE SEQUENCE</scope>
    <source>
        <strain evidence="14">R07B-5</strain>
    </source>
</reference>
<dbReference type="GO" id="GO:0047412">
    <property type="term" value="F:N-(long-chain-acyl)ethanolamine deacylase activity"/>
    <property type="evidence" value="ECO:0007669"/>
    <property type="project" value="UniProtKB-EC"/>
</dbReference>
<dbReference type="InterPro" id="IPR029130">
    <property type="entry name" value="Acid_ceramidase_N"/>
</dbReference>
<keyword evidence="3 12" id="KW-0732">Signal</keyword>
<dbReference type="GO" id="GO:0005764">
    <property type="term" value="C:lysosome"/>
    <property type="evidence" value="ECO:0007669"/>
    <property type="project" value="UniProtKB-UniRule"/>
</dbReference>
<evidence type="ECO:0000256" key="3">
    <source>
        <dbReference type="ARBA" id="ARBA00022729"/>
    </source>
</evidence>
<dbReference type="PANTHER" id="PTHR28583">
    <property type="entry name" value="ACID AMIDASE"/>
    <property type="match status" value="1"/>
</dbReference>
<keyword evidence="5" id="KW-0865">Zymogen</keyword>
<comment type="similarity">
    <text evidence="2 10">Belongs to the acid ceramidase family.</text>
</comment>
<dbReference type="GO" id="GO:0017064">
    <property type="term" value="F:fatty acid amide hydrolase activity"/>
    <property type="evidence" value="ECO:0007669"/>
    <property type="project" value="InterPro"/>
</dbReference>
<evidence type="ECO:0000256" key="10">
    <source>
        <dbReference type="PIRNR" id="PIRNR017632"/>
    </source>
</evidence>
<comment type="subunit">
    <text evidence="7">Heterodimer of an alpha and a beta subunit, produced by autocatalytic cleavage.</text>
</comment>
<keyword evidence="10" id="KW-0443">Lipid metabolism</keyword>
<protein>
    <recommendedName>
        <fullName evidence="9">N-acylethanolamine-hydrolyzing acid amidase</fullName>
        <ecNumber evidence="8">3.5.1.60</ecNumber>
    </recommendedName>
</protein>
<dbReference type="Proteomes" id="UP001209878">
    <property type="component" value="Unassembled WGS sequence"/>
</dbReference>
<dbReference type="GO" id="GO:0006631">
    <property type="term" value="P:fatty acid metabolic process"/>
    <property type="evidence" value="ECO:0007669"/>
    <property type="project" value="InterPro"/>
</dbReference>
<dbReference type="PANTHER" id="PTHR28583:SF4">
    <property type="entry name" value="N-ACYLETHANOLAMINE-HYDROLYZING ACID AMIDASE"/>
    <property type="match status" value="1"/>
</dbReference>
<evidence type="ECO:0000256" key="9">
    <source>
        <dbReference type="ARBA" id="ARBA00040404"/>
    </source>
</evidence>
<comment type="pathway">
    <text evidence="1">Lipid metabolism; fatty acid metabolism.</text>
</comment>
<dbReference type="FunFam" id="3.60.60.10:FF:000006">
    <property type="entry name" value="N-acylethanolamine-hydrolyzing acid amidase"/>
    <property type="match status" value="1"/>
</dbReference>
<evidence type="ECO:0000259" key="13">
    <source>
        <dbReference type="Pfam" id="PF15508"/>
    </source>
</evidence>
<feature type="signal peptide" evidence="12">
    <location>
        <begin position="1"/>
        <end position="16"/>
    </location>
</feature>
<evidence type="ECO:0000313" key="14">
    <source>
        <dbReference type="EMBL" id="KAK2185730.1"/>
    </source>
</evidence>
<evidence type="ECO:0000256" key="11">
    <source>
        <dbReference type="PIRSR" id="PIRSR017632-1"/>
    </source>
</evidence>
<evidence type="ECO:0000313" key="15">
    <source>
        <dbReference type="Proteomes" id="UP001209878"/>
    </source>
</evidence>